<keyword evidence="3" id="KW-0411">Iron-sulfur</keyword>
<keyword evidence="6" id="KW-1185">Reference proteome</keyword>
<dbReference type="InterPro" id="IPR017896">
    <property type="entry name" value="4Fe4S_Fe-S-bd"/>
</dbReference>
<evidence type="ECO:0000259" key="4">
    <source>
        <dbReference type="PROSITE" id="PS51379"/>
    </source>
</evidence>
<dbReference type="KEGG" id="dca:Desca_0830"/>
<evidence type="ECO:0000256" key="2">
    <source>
        <dbReference type="ARBA" id="ARBA00023004"/>
    </source>
</evidence>
<dbReference type="InterPro" id="IPR017900">
    <property type="entry name" value="4Fe4S_Fe_S_CS"/>
</dbReference>
<gene>
    <name evidence="5" type="ordered locus">Desca_0830</name>
</gene>
<dbReference type="SUPFAM" id="SSF52540">
    <property type="entry name" value="P-loop containing nucleoside triphosphate hydrolases"/>
    <property type="match status" value="1"/>
</dbReference>
<dbReference type="CDD" id="cd03110">
    <property type="entry name" value="SIMIBI_bact_arch"/>
    <property type="match status" value="1"/>
</dbReference>
<dbReference type="EMBL" id="CP002736">
    <property type="protein sequence ID" value="AEF93710.1"/>
    <property type="molecule type" value="Genomic_DNA"/>
</dbReference>
<evidence type="ECO:0000256" key="3">
    <source>
        <dbReference type="ARBA" id="ARBA00023014"/>
    </source>
</evidence>
<proteinExistence type="predicted"/>
<dbReference type="PROSITE" id="PS51379">
    <property type="entry name" value="4FE4S_FER_2"/>
    <property type="match status" value="2"/>
</dbReference>
<dbReference type="InterPro" id="IPR027417">
    <property type="entry name" value="P-loop_NTPase"/>
</dbReference>
<evidence type="ECO:0000313" key="5">
    <source>
        <dbReference type="EMBL" id="AEF93710.1"/>
    </source>
</evidence>
<dbReference type="PANTHER" id="PTHR43534">
    <property type="entry name" value="MIND SUPERFAMILY P-LOOP ATPASE CONTAINING AN INSERTED FERREDOXIN DOMAIN"/>
    <property type="match status" value="1"/>
</dbReference>
<dbReference type="InterPro" id="IPR002586">
    <property type="entry name" value="CobQ/CobB/MinD/ParA_Nub-bd_dom"/>
</dbReference>
<dbReference type="RefSeq" id="WP_013809871.1">
    <property type="nucleotide sequence ID" value="NC_015565.1"/>
</dbReference>
<keyword evidence="2" id="KW-0408">Iron</keyword>
<keyword evidence="1" id="KW-0479">Metal-binding</keyword>
<name>F6B9D4_DESCC</name>
<dbReference type="Pfam" id="PF01656">
    <property type="entry name" value="CbiA"/>
    <property type="match status" value="1"/>
</dbReference>
<dbReference type="Gene3D" id="3.40.50.300">
    <property type="entry name" value="P-loop containing nucleotide triphosphate hydrolases"/>
    <property type="match status" value="1"/>
</dbReference>
<dbReference type="PROSITE" id="PS00198">
    <property type="entry name" value="4FE4S_FER_1"/>
    <property type="match status" value="1"/>
</dbReference>
<dbReference type="PANTHER" id="PTHR43534:SF1">
    <property type="entry name" value="4FE-4S CLUSTER CONTAINING PARA FAMILY ATPASE PROTEIN"/>
    <property type="match status" value="1"/>
</dbReference>
<protein>
    <submittedName>
        <fullName evidence="5">Cobyrinic acid ac-diamide synthase</fullName>
    </submittedName>
</protein>
<sequence length="287" mass="30766">MKELTIISGKGGTGKTSILGSFATLSGNSVICDCDVDAANLHLLLHPDIKEKKPFYGGKRAEISPELCSQCGTCEELCRFAAIKDSVVNKYACEGCGLCYQVCPSGAVQLIDHLSGYCYLSETKWGPMVHAKLGIAEGNSGLLVNLVRKKAREIAKERNIPLIISDGPPGIGCPVISSLAGTDMALIVTEPTHSGIHDMERVIRVASGFGCLTAVCINKYDLDEENCRRIEDAANKLGVPVIGRIPYDPVMHQSVINGVPVTLLEPGEAQRSIRQVWDQVTVLLGVC</sequence>
<dbReference type="GO" id="GO:0051536">
    <property type="term" value="F:iron-sulfur cluster binding"/>
    <property type="evidence" value="ECO:0007669"/>
    <property type="project" value="UniProtKB-KW"/>
</dbReference>
<evidence type="ECO:0000313" key="6">
    <source>
        <dbReference type="Proteomes" id="UP000009226"/>
    </source>
</evidence>
<evidence type="ECO:0000256" key="1">
    <source>
        <dbReference type="ARBA" id="ARBA00022723"/>
    </source>
</evidence>
<dbReference type="GO" id="GO:0046872">
    <property type="term" value="F:metal ion binding"/>
    <property type="evidence" value="ECO:0007669"/>
    <property type="project" value="UniProtKB-KW"/>
</dbReference>
<dbReference type="Proteomes" id="UP000009226">
    <property type="component" value="Chromosome"/>
</dbReference>
<organism evidence="5 6">
    <name type="scientific">Desulfotomaculum nigrificans (strain DSM 14880 / VKM B-2319 / CO-1-SRB)</name>
    <name type="common">Desulfotomaculum carboxydivorans</name>
    <dbReference type="NCBI Taxonomy" id="868595"/>
    <lineage>
        <taxon>Bacteria</taxon>
        <taxon>Bacillati</taxon>
        <taxon>Bacillota</taxon>
        <taxon>Clostridia</taxon>
        <taxon>Eubacteriales</taxon>
        <taxon>Desulfotomaculaceae</taxon>
        <taxon>Desulfotomaculum</taxon>
    </lineage>
</organism>
<dbReference type="AlphaFoldDB" id="F6B9D4"/>
<dbReference type="HOGENOM" id="CLU_067767_1_0_9"/>
<dbReference type="Gene3D" id="3.30.70.20">
    <property type="match status" value="1"/>
</dbReference>
<dbReference type="eggNOG" id="COG1149">
    <property type="taxonomic scope" value="Bacteria"/>
</dbReference>
<accession>F6B9D4</accession>
<dbReference type="Pfam" id="PF00037">
    <property type="entry name" value="Fer4"/>
    <property type="match status" value="2"/>
</dbReference>
<feature type="domain" description="4Fe-4S ferredoxin-type" evidence="4">
    <location>
        <begin position="84"/>
        <end position="113"/>
    </location>
</feature>
<feature type="domain" description="4Fe-4S ferredoxin-type" evidence="4">
    <location>
        <begin position="59"/>
        <end position="83"/>
    </location>
</feature>
<dbReference type="STRING" id="868595.Desca_0830"/>
<reference evidence="5" key="1">
    <citation type="submission" date="2011-05" db="EMBL/GenBank/DDBJ databases">
        <title>Complete sequence of Desulfotomaculum carboxydivorans CO-1-SRB.</title>
        <authorList>
            <consortium name="US DOE Joint Genome Institute"/>
            <person name="Lucas S."/>
            <person name="Han J."/>
            <person name="Lapidus A."/>
            <person name="Cheng J.-F."/>
            <person name="Goodwin L."/>
            <person name="Pitluck S."/>
            <person name="Peters L."/>
            <person name="Mikhailova N."/>
            <person name="Lu M."/>
            <person name="Han C."/>
            <person name="Tapia R."/>
            <person name="Land M."/>
            <person name="Hauser L."/>
            <person name="Kyrpides N."/>
            <person name="Ivanova N."/>
            <person name="Pagani I."/>
            <person name="Stams A."/>
            <person name="Plugge C."/>
            <person name="Muyzer G."/>
            <person name="Kuever J."/>
            <person name="Parshina S."/>
            <person name="Ivanova A."/>
            <person name="Nazina T."/>
            <person name="Woyke T."/>
        </authorList>
    </citation>
    <scope>NUCLEOTIDE SEQUENCE [LARGE SCALE GENOMIC DNA]</scope>
    <source>
        <strain evidence="5">CO-1-SRB</strain>
    </source>
</reference>